<reference evidence="1" key="1">
    <citation type="journal article" date="2015" name="Nature">
        <title>Complex archaea that bridge the gap between prokaryotes and eukaryotes.</title>
        <authorList>
            <person name="Spang A."/>
            <person name="Saw J.H."/>
            <person name="Jorgensen S.L."/>
            <person name="Zaremba-Niedzwiedzka K."/>
            <person name="Martijn J."/>
            <person name="Lind A.E."/>
            <person name="van Eijk R."/>
            <person name="Schleper C."/>
            <person name="Guy L."/>
            <person name="Ettema T.J."/>
        </authorList>
    </citation>
    <scope>NUCLEOTIDE SEQUENCE</scope>
</reference>
<dbReference type="AlphaFoldDB" id="A0A0F9S6K8"/>
<evidence type="ECO:0000313" key="1">
    <source>
        <dbReference type="EMBL" id="KKN62739.1"/>
    </source>
</evidence>
<name>A0A0F9S6K8_9ZZZZ</name>
<organism evidence="1">
    <name type="scientific">marine sediment metagenome</name>
    <dbReference type="NCBI Taxonomy" id="412755"/>
    <lineage>
        <taxon>unclassified sequences</taxon>
        <taxon>metagenomes</taxon>
        <taxon>ecological metagenomes</taxon>
    </lineage>
</organism>
<protein>
    <submittedName>
        <fullName evidence="1">Uncharacterized protein</fullName>
    </submittedName>
</protein>
<comment type="caution">
    <text evidence="1">The sequence shown here is derived from an EMBL/GenBank/DDBJ whole genome shotgun (WGS) entry which is preliminary data.</text>
</comment>
<sequence length="572" mass="60701">MVANKGRKAFEGAFGEALKGKVDKPVIHPGLLGAYLDDGRPVVTVSNRPDYVWVRIRGATSEPIQAFNDTVGRHFDLPVLVARDENNPIRWKVIARDVGAYADWGGGGYLPSHGLDHSFAGAPNTGGDIAWIYKRQFMPLLPRPSDTGTKSIYVEAGYYFANGKYNWWPGSGSAGFESFQPTGAHNSKFVTVYIDPDDGILQYTAGPEFNAYEPSGTFTNFIAMPDSEQGIPIAAVYLTSGTQWINWSEIYDLRLAPLSTDVSGTVIILDDGVPLGSADRLNFSGPGFVTTISGSYAEIASEEWVEAAGYTMTGPLIIAGSVDELQLAIRANATQLENIVEVQESGGGSLLAILGDGGILQTVTTPDTGSRQINNFQTTFSGNYTSNSSAGTQFTTTITSLAPTGGREIRGVRTFIKVNTAWDQPNATVVSLENTAFMGVAGSHTGLVIGNKSIFAISDNRANINVDNSVGFRSQAYLGNQASGLVSNLKPNLVSNKLLSLIKSLCLTSVSILTSLIKSVLVLVSGIKTCLVTPSKVIGDNLVTSGVSKNPTVLPLSSVCETCTTLNTPSPG</sequence>
<gene>
    <name evidence="1" type="ORF">LCGC14_0508580</name>
</gene>
<accession>A0A0F9S6K8</accession>
<proteinExistence type="predicted"/>
<dbReference type="EMBL" id="LAZR01000614">
    <property type="protein sequence ID" value="KKN62739.1"/>
    <property type="molecule type" value="Genomic_DNA"/>
</dbReference>